<evidence type="ECO:0000313" key="2">
    <source>
        <dbReference type="EMBL" id="AYA36082.1"/>
    </source>
</evidence>
<protein>
    <submittedName>
        <fullName evidence="2">Alpha/beta fold hydrolase</fullName>
    </submittedName>
</protein>
<keyword evidence="3" id="KW-1185">Reference proteome</keyword>
<keyword evidence="2" id="KW-0378">Hydrolase</keyword>
<dbReference type="KEGG" id="hyh:D3Y59_02810"/>
<dbReference type="SUPFAM" id="SSF53474">
    <property type="entry name" value="alpha/beta-Hydrolases"/>
    <property type="match status" value="1"/>
</dbReference>
<dbReference type="InterPro" id="IPR000073">
    <property type="entry name" value="AB_hydrolase_1"/>
</dbReference>
<sequence length="317" mass="35341">MSPYNITLVMVNTYSPAYDRAATLMPPLVSPSEFRYAEPPGIGWVRLKFRVLSAISTELAFREAWRMFCTPRRLPRKKWEEAALATARAFRVPFERGSLAAYEWNPKGQRTVLMVHGWEHRAAFWGVFVDALVRAGYRVVAFDGPAHGDSSTGRRTNLPQYGRATQTVANHLGEVWAVVSHSFGAATTAGLPVVFNQGQGLPRLVLMSAPGNTPAVAQRFADLLHLSPKVLARMARHVREQHGRDAESFSLTQAGPRVQAERVMLLHDCNDDSVPFTEAQEVARNWPGLDFRPTNGLGHNKIMRDKGVIRQVVEFLG</sequence>
<reference evidence="2 3" key="1">
    <citation type="submission" date="2018-09" db="EMBL/GenBank/DDBJ databases">
        <title>Hymenobacter medium sp. nov., isolated from R2A medium.</title>
        <authorList>
            <person name="Yingchao G."/>
        </authorList>
    </citation>
    <scope>NUCLEOTIDE SEQUENCE [LARGE SCALE GENOMIC DNA]</scope>
    <source>
        <strain evidence="3">sh-6</strain>
    </source>
</reference>
<evidence type="ECO:0000259" key="1">
    <source>
        <dbReference type="Pfam" id="PF12697"/>
    </source>
</evidence>
<proteinExistence type="predicted"/>
<feature type="domain" description="AB hydrolase-1" evidence="1">
    <location>
        <begin position="112"/>
        <end position="250"/>
    </location>
</feature>
<accession>A0A3B7QXL2</accession>
<dbReference type="AlphaFoldDB" id="A0A3B7QXL2"/>
<dbReference type="Proteomes" id="UP000262802">
    <property type="component" value="Chromosome"/>
</dbReference>
<dbReference type="PANTHER" id="PTHR43689">
    <property type="entry name" value="HYDROLASE"/>
    <property type="match status" value="1"/>
</dbReference>
<organism evidence="2 3">
    <name type="scientific">Hymenobacter oligotrophus</name>
    <dbReference type="NCBI Taxonomy" id="2319843"/>
    <lineage>
        <taxon>Bacteria</taxon>
        <taxon>Pseudomonadati</taxon>
        <taxon>Bacteroidota</taxon>
        <taxon>Cytophagia</taxon>
        <taxon>Cytophagales</taxon>
        <taxon>Hymenobacteraceae</taxon>
        <taxon>Hymenobacter</taxon>
    </lineage>
</organism>
<name>A0A3B7QXL2_9BACT</name>
<dbReference type="OrthoDB" id="9785847at2"/>
<dbReference type="Pfam" id="PF12697">
    <property type="entry name" value="Abhydrolase_6"/>
    <property type="match status" value="1"/>
</dbReference>
<dbReference type="EMBL" id="CP032317">
    <property type="protein sequence ID" value="AYA36082.1"/>
    <property type="molecule type" value="Genomic_DNA"/>
</dbReference>
<evidence type="ECO:0000313" key="3">
    <source>
        <dbReference type="Proteomes" id="UP000262802"/>
    </source>
</evidence>
<dbReference type="PANTHER" id="PTHR43689:SF8">
    <property type="entry name" value="ALPHA_BETA-HYDROLASES SUPERFAMILY PROTEIN"/>
    <property type="match status" value="1"/>
</dbReference>
<gene>
    <name evidence="2" type="ORF">D3Y59_02810</name>
</gene>
<dbReference type="InterPro" id="IPR029058">
    <property type="entry name" value="AB_hydrolase_fold"/>
</dbReference>
<dbReference type="GO" id="GO:0016787">
    <property type="term" value="F:hydrolase activity"/>
    <property type="evidence" value="ECO:0007669"/>
    <property type="project" value="UniProtKB-KW"/>
</dbReference>
<dbReference type="Gene3D" id="3.40.50.1820">
    <property type="entry name" value="alpha/beta hydrolase"/>
    <property type="match status" value="1"/>
</dbReference>